<dbReference type="Pfam" id="PF04055">
    <property type="entry name" value="Radical_SAM"/>
    <property type="match status" value="1"/>
</dbReference>
<comment type="similarity">
    <text evidence="12">Belongs to the radical SAM superfamily. MoaA family.</text>
</comment>
<dbReference type="GO" id="GO:0051539">
    <property type="term" value="F:4 iron, 4 sulfur cluster binding"/>
    <property type="evidence" value="ECO:0007669"/>
    <property type="project" value="UniProtKB-UniRule"/>
</dbReference>
<keyword evidence="15" id="KW-1185">Reference proteome</keyword>
<evidence type="ECO:0000256" key="1">
    <source>
        <dbReference type="ARBA" id="ARBA00012167"/>
    </source>
</evidence>
<comment type="pathway">
    <text evidence="12">Cofactor biosynthesis; molybdopterin biosynthesis.</text>
</comment>
<sequence>MLQDSFGRRFYYLRLSVTDVCNFRCNYCLPDGFQCDKSIPEFLSLKEIGVYAKAFAALGTEKIRLTGGEPALRRELPEIIAQCKQTEGIKKVAVTTNGYNLPSVIDSWHDAGLDALNVSIDSLNPANFKKITGHDRLHKVLVGIERAQSLGVRSIKINAVLLKKDNASEIDQFIEWLKNKPVTLRFIELMQTGDNEAFFKKQHLSGALIIEELINKGWQPIIKAHDAGPAEEYWHPDFQGRVGVIRPYSKDFCKSCNRLRISALGKLHLCLFANQGIDLREYAQAGDAEQLSKAITGLIMNKTPSHLLHQGHSGMIQHLSMLGG</sequence>
<accession>A0A4P9VKC7</accession>
<evidence type="ECO:0000256" key="12">
    <source>
        <dbReference type="HAMAP-Rule" id="MF_01225"/>
    </source>
</evidence>
<feature type="binding site" evidence="12">
    <location>
        <begin position="258"/>
        <end position="260"/>
    </location>
    <ligand>
        <name>GTP</name>
        <dbReference type="ChEBI" id="CHEBI:37565"/>
    </ligand>
</feature>
<dbReference type="HAMAP" id="MF_01225_B">
    <property type="entry name" value="MoaA_B"/>
    <property type="match status" value="1"/>
</dbReference>
<feature type="binding site" evidence="12">
    <location>
        <position position="27"/>
    </location>
    <ligand>
        <name>S-adenosyl-L-methionine</name>
        <dbReference type="ChEBI" id="CHEBI:59789"/>
    </ligand>
</feature>
<comment type="catalytic activity">
    <reaction evidence="11 12">
        <text>GTP + AH2 + S-adenosyl-L-methionine = (8S)-3',8-cyclo-7,8-dihydroguanosine 5'-triphosphate + 5'-deoxyadenosine + L-methionine + A + H(+)</text>
        <dbReference type="Rhea" id="RHEA:49576"/>
        <dbReference type="ChEBI" id="CHEBI:13193"/>
        <dbReference type="ChEBI" id="CHEBI:15378"/>
        <dbReference type="ChEBI" id="CHEBI:17319"/>
        <dbReference type="ChEBI" id="CHEBI:17499"/>
        <dbReference type="ChEBI" id="CHEBI:37565"/>
        <dbReference type="ChEBI" id="CHEBI:57844"/>
        <dbReference type="ChEBI" id="CHEBI:59789"/>
        <dbReference type="ChEBI" id="CHEBI:131766"/>
        <dbReference type="EC" id="4.1.99.22"/>
    </reaction>
</comment>
<evidence type="ECO:0000256" key="3">
    <source>
        <dbReference type="ARBA" id="ARBA00022691"/>
    </source>
</evidence>
<dbReference type="SFLD" id="SFLDG01383">
    <property type="entry name" value="cyclic_pyranopterin_phosphate"/>
    <property type="match status" value="1"/>
</dbReference>
<keyword evidence="5 12" id="KW-0547">Nucleotide-binding</keyword>
<feature type="binding site" evidence="12">
    <location>
        <position position="256"/>
    </location>
    <ligand>
        <name>[4Fe-4S] cluster</name>
        <dbReference type="ChEBI" id="CHEBI:49883"/>
        <label>2</label>
        <note>4Fe-4S-substrate</note>
    </ligand>
</feature>
<dbReference type="GO" id="GO:0061798">
    <property type="term" value="F:GTP 3',8'-cyclase activity"/>
    <property type="evidence" value="ECO:0007669"/>
    <property type="project" value="UniProtKB-UniRule"/>
</dbReference>
<dbReference type="CDD" id="cd21117">
    <property type="entry name" value="Twitch_MoaA"/>
    <property type="match status" value="1"/>
</dbReference>
<feature type="binding site" evidence="12">
    <location>
        <position position="14"/>
    </location>
    <ligand>
        <name>GTP</name>
        <dbReference type="ChEBI" id="CHEBI:37565"/>
    </ligand>
</feature>
<dbReference type="GO" id="GO:0005525">
    <property type="term" value="F:GTP binding"/>
    <property type="evidence" value="ECO:0007669"/>
    <property type="project" value="UniProtKB-UniRule"/>
</dbReference>
<feature type="domain" description="Radical SAM core" evidence="13">
    <location>
        <begin position="5"/>
        <end position="230"/>
    </location>
</feature>
<dbReference type="UniPathway" id="UPA00344"/>
<keyword evidence="6 12" id="KW-0408">Iron</keyword>
<dbReference type="InterPro" id="IPR010505">
    <property type="entry name" value="MoaA_twitch"/>
</dbReference>
<evidence type="ECO:0000256" key="7">
    <source>
        <dbReference type="ARBA" id="ARBA00023014"/>
    </source>
</evidence>
<feature type="binding site" evidence="12">
    <location>
        <position position="64"/>
    </location>
    <ligand>
        <name>GTP</name>
        <dbReference type="ChEBI" id="CHEBI:37565"/>
    </ligand>
</feature>
<dbReference type="GO" id="GO:0006777">
    <property type="term" value="P:Mo-molybdopterin cofactor biosynthetic process"/>
    <property type="evidence" value="ECO:0007669"/>
    <property type="project" value="UniProtKB-UniRule"/>
</dbReference>
<dbReference type="PROSITE" id="PS51918">
    <property type="entry name" value="RADICAL_SAM"/>
    <property type="match status" value="1"/>
</dbReference>
<keyword evidence="8 12" id="KW-0342">GTP-binding</keyword>
<keyword evidence="10 12" id="KW-0456">Lyase</keyword>
<protein>
    <recommendedName>
        <fullName evidence="1 12">GTP 3',8-cyclase</fullName>
        <ecNumber evidence="1 12">4.1.99.22</ecNumber>
    </recommendedName>
    <alternativeName>
        <fullName evidence="12">Molybdenum cofactor biosynthesis protein A</fullName>
    </alternativeName>
</protein>
<feature type="binding site" evidence="12">
    <location>
        <position position="119"/>
    </location>
    <ligand>
        <name>S-adenosyl-L-methionine</name>
        <dbReference type="ChEBI" id="CHEBI:59789"/>
    </ligand>
</feature>
<proteinExistence type="inferred from homology"/>
<dbReference type="CDD" id="cd01335">
    <property type="entry name" value="Radical_SAM"/>
    <property type="match status" value="1"/>
</dbReference>
<feature type="binding site" evidence="12">
    <location>
        <position position="28"/>
    </location>
    <ligand>
        <name>[4Fe-4S] cluster</name>
        <dbReference type="ChEBI" id="CHEBI:49883"/>
        <label>1</label>
        <note>4Fe-4S-S-AdoMet</note>
    </ligand>
</feature>
<dbReference type="SFLD" id="SFLDG01067">
    <property type="entry name" value="SPASM/twitch_domain_containing"/>
    <property type="match status" value="1"/>
</dbReference>
<keyword evidence="7 12" id="KW-0411">Iron-sulfur</keyword>
<evidence type="ECO:0000259" key="13">
    <source>
        <dbReference type="PROSITE" id="PS51918"/>
    </source>
</evidence>
<dbReference type="Gene3D" id="3.20.20.70">
    <property type="entry name" value="Aldolase class I"/>
    <property type="match status" value="1"/>
</dbReference>
<evidence type="ECO:0000256" key="4">
    <source>
        <dbReference type="ARBA" id="ARBA00022723"/>
    </source>
</evidence>
<evidence type="ECO:0000256" key="2">
    <source>
        <dbReference type="ARBA" id="ARBA00022485"/>
    </source>
</evidence>
<dbReference type="InterPro" id="IPR050105">
    <property type="entry name" value="MoCo_biosynth_MoaA/MoaC"/>
</dbReference>
<gene>
    <name evidence="12" type="primary">moaA</name>
    <name evidence="14" type="ORF">B9G39_05720</name>
</gene>
<evidence type="ECO:0000256" key="11">
    <source>
        <dbReference type="ARBA" id="ARBA00048697"/>
    </source>
</evidence>
<dbReference type="Proteomes" id="UP000257039">
    <property type="component" value="Unassembled WGS sequence"/>
</dbReference>
<dbReference type="PANTHER" id="PTHR22960">
    <property type="entry name" value="MOLYBDOPTERIN COFACTOR SYNTHESIS PROTEIN A"/>
    <property type="match status" value="1"/>
</dbReference>
<dbReference type="InterPro" id="IPR013785">
    <property type="entry name" value="Aldolase_TIM"/>
</dbReference>
<dbReference type="GO" id="GO:0061799">
    <property type="term" value="F:cyclic pyranopterin monophosphate synthase activity"/>
    <property type="evidence" value="ECO:0007669"/>
    <property type="project" value="TreeGrafter"/>
</dbReference>
<dbReference type="PROSITE" id="PS01305">
    <property type="entry name" value="MOAA_NIFB_PQQE"/>
    <property type="match status" value="1"/>
</dbReference>
<feature type="binding site" evidence="12">
    <location>
        <position position="253"/>
    </location>
    <ligand>
        <name>[4Fe-4S] cluster</name>
        <dbReference type="ChEBI" id="CHEBI:49883"/>
        <label>2</label>
        <note>4Fe-4S-substrate</note>
    </ligand>
</feature>
<dbReference type="InterPro" id="IPR013483">
    <property type="entry name" value="MoaA"/>
</dbReference>
<evidence type="ECO:0000313" key="14">
    <source>
        <dbReference type="EMBL" id="RDH42989.1"/>
    </source>
</evidence>
<evidence type="ECO:0000313" key="15">
    <source>
        <dbReference type="Proteomes" id="UP000257039"/>
    </source>
</evidence>
<feature type="binding site" evidence="12">
    <location>
        <position position="190"/>
    </location>
    <ligand>
        <name>S-adenosyl-L-methionine</name>
        <dbReference type="ChEBI" id="CHEBI:59789"/>
    </ligand>
</feature>
<feature type="binding site" evidence="12">
    <location>
        <position position="21"/>
    </location>
    <ligand>
        <name>[4Fe-4S] cluster</name>
        <dbReference type="ChEBI" id="CHEBI:49883"/>
        <label>1</label>
        <note>4Fe-4S-S-AdoMet</note>
    </ligand>
</feature>
<reference evidence="14 15" key="1">
    <citation type="submission" date="2017-04" db="EMBL/GenBank/DDBJ databases">
        <title>Draft genome sequence of Zooshikella ganghwensis VG4 isolated from Red Sea sediments.</title>
        <authorList>
            <person name="Rehman Z."/>
            <person name="Alam I."/>
            <person name="Kamau A."/>
            <person name="Bajic V."/>
            <person name="Leiknes T."/>
        </authorList>
    </citation>
    <scope>NUCLEOTIDE SEQUENCE [LARGE SCALE GENOMIC DNA]</scope>
    <source>
        <strain evidence="14 15">VG4</strain>
    </source>
</reference>
<dbReference type="InterPro" id="IPR000385">
    <property type="entry name" value="MoaA_NifB_PqqE_Fe-S-bd_CS"/>
</dbReference>
<dbReference type="SFLD" id="SFLDS00029">
    <property type="entry name" value="Radical_SAM"/>
    <property type="match status" value="1"/>
</dbReference>
<dbReference type="GO" id="GO:0046872">
    <property type="term" value="F:metal ion binding"/>
    <property type="evidence" value="ECO:0007669"/>
    <property type="project" value="UniProtKB-KW"/>
</dbReference>
<dbReference type="AlphaFoldDB" id="A0A4P9VKC7"/>
<dbReference type="SFLD" id="SFLDG01386">
    <property type="entry name" value="main_SPASM_domain-containing"/>
    <property type="match status" value="1"/>
</dbReference>
<dbReference type="InterPro" id="IPR058240">
    <property type="entry name" value="rSAM_sf"/>
</dbReference>
<keyword evidence="3 12" id="KW-0949">S-adenosyl-L-methionine</keyword>
<dbReference type="SUPFAM" id="SSF102114">
    <property type="entry name" value="Radical SAM enzymes"/>
    <property type="match status" value="1"/>
</dbReference>
<dbReference type="EC" id="4.1.99.22" evidence="1 12"/>
<dbReference type="InterPro" id="IPR040064">
    <property type="entry name" value="MoaA-like"/>
</dbReference>
<evidence type="ECO:0000256" key="8">
    <source>
        <dbReference type="ARBA" id="ARBA00023134"/>
    </source>
</evidence>
<feature type="binding site" evidence="12">
    <location>
        <position position="156"/>
    </location>
    <ligand>
        <name>GTP</name>
        <dbReference type="ChEBI" id="CHEBI:37565"/>
    </ligand>
</feature>
<feature type="binding site" evidence="12">
    <location>
        <position position="270"/>
    </location>
    <ligand>
        <name>[4Fe-4S] cluster</name>
        <dbReference type="ChEBI" id="CHEBI:49883"/>
        <label>2</label>
        <note>4Fe-4S-substrate</note>
    </ligand>
</feature>
<comment type="function">
    <text evidence="12">Catalyzes the cyclization of GTP to (8S)-3',8-cyclo-7,8-dihydroguanosine 5'-triphosphate.</text>
</comment>
<dbReference type="Pfam" id="PF06463">
    <property type="entry name" value="Mob_synth_C"/>
    <property type="match status" value="1"/>
</dbReference>
<comment type="caution">
    <text evidence="14">The sequence shown here is derived from an EMBL/GenBank/DDBJ whole genome shotgun (WGS) entry which is preliminary data.</text>
</comment>
<dbReference type="InterPro" id="IPR006638">
    <property type="entry name" value="Elp3/MiaA/NifB-like_rSAM"/>
</dbReference>
<dbReference type="SMART" id="SM00729">
    <property type="entry name" value="Elp3"/>
    <property type="match status" value="1"/>
</dbReference>
<keyword evidence="2 12" id="KW-0004">4Fe-4S</keyword>
<feature type="binding site" evidence="12">
    <location>
        <position position="95"/>
    </location>
    <ligand>
        <name>GTP</name>
        <dbReference type="ChEBI" id="CHEBI:37565"/>
    </ligand>
</feature>
<evidence type="ECO:0000256" key="6">
    <source>
        <dbReference type="ARBA" id="ARBA00023004"/>
    </source>
</evidence>
<organism evidence="14 15">
    <name type="scientific">Zooshikella ganghwensis</name>
    <dbReference type="NCBI Taxonomy" id="202772"/>
    <lineage>
        <taxon>Bacteria</taxon>
        <taxon>Pseudomonadati</taxon>
        <taxon>Pseudomonadota</taxon>
        <taxon>Gammaproteobacteria</taxon>
        <taxon>Oceanospirillales</taxon>
        <taxon>Zooshikellaceae</taxon>
        <taxon>Zooshikella</taxon>
    </lineage>
</organism>
<feature type="binding site" evidence="12">
    <location>
        <position position="68"/>
    </location>
    <ligand>
        <name>S-adenosyl-L-methionine</name>
        <dbReference type="ChEBI" id="CHEBI:59789"/>
    </ligand>
</feature>
<dbReference type="EMBL" id="NDXW01000001">
    <property type="protein sequence ID" value="RDH42989.1"/>
    <property type="molecule type" value="Genomic_DNA"/>
</dbReference>
<evidence type="ECO:0000256" key="10">
    <source>
        <dbReference type="ARBA" id="ARBA00023239"/>
    </source>
</evidence>
<dbReference type="InterPro" id="IPR007197">
    <property type="entry name" value="rSAM"/>
</dbReference>
<dbReference type="RefSeq" id="WP_094786396.1">
    <property type="nucleotide sequence ID" value="NZ_NDXW01000001.1"/>
</dbReference>
<keyword evidence="9 12" id="KW-0501">Molybdenum cofactor biosynthesis</keyword>
<dbReference type="NCBIfam" id="TIGR02666">
    <property type="entry name" value="moaA"/>
    <property type="match status" value="1"/>
</dbReference>
<dbReference type="GO" id="GO:1904047">
    <property type="term" value="F:S-adenosyl-L-methionine binding"/>
    <property type="evidence" value="ECO:0007669"/>
    <property type="project" value="UniProtKB-UniRule"/>
</dbReference>
<keyword evidence="4 12" id="KW-0479">Metal-binding</keyword>
<name>A0A4P9VKC7_9GAMM</name>
<comment type="subunit">
    <text evidence="12">Monomer and homodimer.</text>
</comment>
<evidence type="ECO:0000256" key="5">
    <source>
        <dbReference type="ARBA" id="ARBA00022741"/>
    </source>
</evidence>
<feature type="binding site" evidence="12">
    <location>
        <position position="25"/>
    </location>
    <ligand>
        <name>[4Fe-4S] cluster</name>
        <dbReference type="ChEBI" id="CHEBI:49883"/>
        <label>1</label>
        <note>4Fe-4S-S-AdoMet</note>
    </ligand>
</feature>
<evidence type="ECO:0000256" key="9">
    <source>
        <dbReference type="ARBA" id="ARBA00023150"/>
    </source>
</evidence>
<comment type="cofactor">
    <cofactor evidence="12">
        <name>[4Fe-4S] cluster</name>
        <dbReference type="ChEBI" id="CHEBI:49883"/>
    </cofactor>
    <text evidence="12">Binds 2 [4Fe-4S] clusters. Binds 1 [4Fe-4S] cluster coordinated with 3 cysteines and an exchangeable S-adenosyl-L-methionine and 1 [4Fe-4S] cluster coordinated with 3 cysteines and the GTP-derived substrate.</text>
</comment>
<dbReference type="PANTHER" id="PTHR22960:SF28">
    <property type="entry name" value="GTP 3',8-CYCLASE"/>
    <property type="match status" value="1"/>
</dbReference>